<dbReference type="AlphaFoldDB" id="A0A8K1CKG9"/>
<comment type="caution">
    <text evidence="3">The sequence shown here is derived from an EMBL/GenBank/DDBJ whole genome shotgun (WGS) entry which is preliminary data.</text>
</comment>
<dbReference type="InterPro" id="IPR050593">
    <property type="entry name" value="LovG"/>
</dbReference>
<dbReference type="GO" id="GO:0005737">
    <property type="term" value="C:cytoplasm"/>
    <property type="evidence" value="ECO:0007669"/>
    <property type="project" value="TreeGrafter"/>
</dbReference>
<keyword evidence="4" id="KW-1185">Reference proteome</keyword>
<dbReference type="Pfam" id="PF03959">
    <property type="entry name" value="FSH1"/>
    <property type="match status" value="1"/>
</dbReference>
<dbReference type="InterPro" id="IPR029058">
    <property type="entry name" value="AB_hydrolase_fold"/>
</dbReference>
<evidence type="ECO:0000259" key="2">
    <source>
        <dbReference type="Pfam" id="PF03959"/>
    </source>
</evidence>
<dbReference type="Proteomes" id="UP000794436">
    <property type="component" value="Unassembled WGS sequence"/>
</dbReference>
<evidence type="ECO:0000313" key="3">
    <source>
        <dbReference type="EMBL" id="TMW64915.1"/>
    </source>
</evidence>
<keyword evidence="1" id="KW-0378">Hydrolase</keyword>
<name>A0A8K1CKG9_PYTOL</name>
<organism evidence="3 4">
    <name type="scientific">Pythium oligandrum</name>
    <name type="common">Mycoparasitic fungus</name>
    <dbReference type="NCBI Taxonomy" id="41045"/>
    <lineage>
        <taxon>Eukaryota</taxon>
        <taxon>Sar</taxon>
        <taxon>Stramenopiles</taxon>
        <taxon>Oomycota</taxon>
        <taxon>Peronosporomycetes</taxon>
        <taxon>Pythiales</taxon>
        <taxon>Pythiaceae</taxon>
        <taxon>Pythium</taxon>
    </lineage>
</organism>
<reference evidence="3" key="1">
    <citation type="submission" date="2019-03" db="EMBL/GenBank/DDBJ databases">
        <title>Long read genome sequence of the mycoparasitic Pythium oligandrum ATCC 38472 isolated from sugarbeet rhizosphere.</title>
        <authorList>
            <person name="Gaulin E."/>
        </authorList>
    </citation>
    <scope>NUCLEOTIDE SEQUENCE</scope>
    <source>
        <strain evidence="3">ATCC 38472_TT</strain>
    </source>
</reference>
<dbReference type="OrthoDB" id="414698at2759"/>
<dbReference type="SUPFAM" id="SSF53474">
    <property type="entry name" value="alpha/beta-Hydrolases"/>
    <property type="match status" value="1"/>
</dbReference>
<dbReference type="EMBL" id="SPLM01000038">
    <property type="protein sequence ID" value="TMW64915.1"/>
    <property type="molecule type" value="Genomic_DNA"/>
</dbReference>
<dbReference type="GO" id="GO:0016787">
    <property type="term" value="F:hydrolase activity"/>
    <property type="evidence" value="ECO:0007669"/>
    <property type="project" value="UniProtKB-KW"/>
</dbReference>
<evidence type="ECO:0000256" key="1">
    <source>
        <dbReference type="ARBA" id="ARBA00022801"/>
    </source>
</evidence>
<evidence type="ECO:0000313" key="4">
    <source>
        <dbReference type="Proteomes" id="UP000794436"/>
    </source>
</evidence>
<proteinExistence type="predicted"/>
<dbReference type="InterPro" id="IPR005645">
    <property type="entry name" value="FSH-like_dom"/>
</dbReference>
<feature type="domain" description="Serine hydrolase" evidence="2">
    <location>
        <begin position="5"/>
        <end position="224"/>
    </location>
</feature>
<protein>
    <recommendedName>
        <fullName evidence="2">Serine hydrolase domain-containing protein</fullName>
    </recommendedName>
</protein>
<dbReference type="GO" id="GO:0005634">
    <property type="term" value="C:nucleus"/>
    <property type="evidence" value="ECO:0007669"/>
    <property type="project" value="TreeGrafter"/>
</dbReference>
<gene>
    <name evidence="3" type="ORF">Poli38472_009082</name>
</gene>
<sequence length="251" mass="28654">MAEHKKLRVLCFHGIRTNSKVMMNQAKGLRAALGDKAEFIFMDAPHPAAGPTDETVLRHHAQDAPFFEWWYENHEKIPKIPENENWSWHLDKFDDTIAFMDAKMQELGPIDVVVGFSQGATLLTVLSAWAAAHNKKWWKLCMCFGGVSVQAMNCRALFETPDRRRICVPFPSIHVIGKTDPLYKDGMNLVEQYDPYPVMNLASPVKREVFYHDGGHKFPTPAKYPELYEQLACLMLEHCHGKEGVQITSKL</sequence>
<dbReference type="PANTHER" id="PTHR48070">
    <property type="entry name" value="ESTERASE OVCA2"/>
    <property type="match status" value="1"/>
</dbReference>
<dbReference type="PANTHER" id="PTHR48070:SF6">
    <property type="entry name" value="ESTERASE OVCA2"/>
    <property type="match status" value="1"/>
</dbReference>
<accession>A0A8K1CKG9</accession>
<dbReference type="Gene3D" id="3.40.50.1820">
    <property type="entry name" value="alpha/beta hydrolase"/>
    <property type="match status" value="1"/>
</dbReference>